<keyword evidence="1 2" id="KW-0238">DNA-binding</keyword>
<proteinExistence type="predicted"/>
<evidence type="ECO:0000313" key="3">
    <source>
        <dbReference type="EMBL" id="EAU31510.1"/>
    </source>
</evidence>
<accession>Q0CD97</accession>
<dbReference type="FunFam" id="2.40.50.140:FF:000388">
    <property type="entry name" value="SsDNA binding protein, putative"/>
    <property type="match status" value="1"/>
</dbReference>
<dbReference type="Proteomes" id="UP000007963">
    <property type="component" value="Unassembled WGS sequence"/>
</dbReference>
<dbReference type="GO" id="GO:0042645">
    <property type="term" value="C:mitochondrial nucleoid"/>
    <property type="evidence" value="ECO:0007669"/>
    <property type="project" value="TreeGrafter"/>
</dbReference>
<dbReference type="EMBL" id="CH476605">
    <property type="protein sequence ID" value="EAU31510.1"/>
    <property type="molecule type" value="Genomic_DNA"/>
</dbReference>
<dbReference type="InterPro" id="IPR011344">
    <property type="entry name" value="ssDNA-bd"/>
</dbReference>
<dbReference type="OMA" id="TQYVRKG"/>
<protein>
    <recommendedName>
        <fullName evidence="5">SsDNA binding protein</fullName>
    </recommendedName>
</protein>
<dbReference type="PANTHER" id="PTHR10302:SF0">
    <property type="entry name" value="SINGLE-STRANDED DNA-BINDING PROTEIN, MITOCHONDRIAL"/>
    <property type="match status" value="1"/>
</dbReference>
<dbReference type="RefSeq" id="XP_001216958.1">
    <property type="nucleotide sequence ID" value="XM_001216958.1"/>
</dbReference>
<organism evidence="3 4">
    <name type="scientific">Aspergillus terreus (strain NIH 2624 / FGSC A1156)</name>
    <dbReference type="NCBI Taxonomy" id="341663"/>
    <lineage>
        <taxon>Eukaryota</taxon>
        <taxon>Fungi</taxon>
        <taxon>Dikarya</taxon>
        <taxon>Ascomycota</taxon>
        <taxon>Pezizomycotina</taxon>
        <taxon>Eurotiomycetes</taxon>
        <taxon>Eurotiomycetidae</taxon>
        <taxon>Eurotiales</taxon>
        <taxon>Aspergillaceae</taxon>
        <taxon>Aspergillus</taxon>
        <taxon>Aspergillus subgen. Circumdati</taxon>
    </lineage>
</organism>
<evidence type="ECO:0000256" key="2">
    <source>
        <dbReference type="PROSITE-ProRule" id="PRU00252"/>
    </source>
</evidence>
<name>Q0CD97_ASPTN</name>
<dbReference type="OrthoDB" id="1078367at2759"/>
<dbReference type="Gene3D" id="2.40.50.140">
    <property type="entry name" value="Nucleic acid-binding proteins"/>
    <property type="match status" value="1"/>
</dbReference>
<evidence type="ECO:0008006" key="5">
    <source>
        <dbReference type="Google" id="ProtNLM"/>
    </source>
</evidence>
<dbReference type="Pfam" id="PF00436">
    <property type="entry name" value="SSB"/>
    <property type="match status" value="1"/>
</dbReference>
<dbReference type="STRING" id="341663.Q0CD97"/>
<evidence type="ECO:0000313" key="4">
    <source>
        <dbReference type="Proteomes" id="UP000007963"/>
    </source>
</evidence>
<dbReference type="PROSITE" id="PS50935">
    <property type="entry name" value="SSB"/>
    <property type="match status" value="1"/>
</dbReference>
<dbReference type="InterPro" id="IPR012340">
    <property type="entry name" value="NA-bd_OB-fold"/>
</dbReference>
<dbReference type="CDD" id="cd04496">
    <property type="entry name" value="SSB_OBF"/>
    <property type="match status" value="1"/>
</dbReference>
<dbReference type="HOGENOM" id="CLU_126647_0_0_1"/>
<dbReference type="SUPFAM" id="SSF50249">
    <property type="entry name" value="Nucleic acid-binding proteins"/>
    <property type="match status" value="1"/>
</dbReference>
<dbReference type="GO" id="GO:0006264">
    <property type="term" value="P:mitochondrial DNA replication"/>
    <property type="evidence" value="ECO:0007669"/>
    <property type="project" value="TreeGrafter"/>
</dbReference>
<dbReference type="GO" id="GO:0003697">
    <property type="term" value="F:single-stranded DNA binding"/>
    <property type="evidence" value="ECO:0007669"/>
    <property type="project" value="InterPro"/>
</dbReference>
<reference evidence="4" key="1">
    <citation type="submission" date="2005-09" db="EMBL/GenBank/DDBJ databases">
        <title>Annotation of the Aspergillus terreus NIH2624 genome.</title>
        <authorList>
            <person name="Birren B.W."/>
            <person name="Lander E.S."/>
            <person name="Galagan J.E."/>
            <person name="Nusbaum C."/>
            <person name="Devon K."/>
            <person name="Henn M."/>
            <person name="Ma L.-J."/>
            <person name="Jaffe D.B."/>
            <person name="Butler J."/>
            <person name="Alvarez P."/>
            <person name="Gnerre S."/>
            <person name="Grabherr M."/>
            <person name="Kleber M."/>
            <person name="Mauceli E.W."/>
            <person name="Brockman W."/>
            <person name="Rounsley S."/>
            <person name="Young S.K."/>
            <person name="LaButti K."/>
            <person name="Pushparaj V."/>
            <person name="DeCaprio D."/>
            <person name="Crawford M."/>
            <person name="Koehrsen M."/>
            <person name="Engels R."/>
            <person name="Montgomery P."/>
            <person name="Pearson M."/>
            <person name="Howarth C."/>
            <person name="Larson L."/>
            <person name="Luoma S."/>
            <person name="White J."/>
            <person name="Alvarado L."/>
            <person name="Kodira C.D."/>
            <person name="Zeng Q."/>
            <person name="Oleary S."/>
            <person name="Yandava C."/>
            <person name="Denning D.W."/>
            <person name="Nierman W.C."/>
            <person name="Milne T."/>
            <person name="Madden K."/>
        </authorList>
    </citation>
    <scope>NUCLEOTIDE SEQUENCE [LARGE SCALE GENOMIC DNA]</scope>
    <source>
        <strain evidence="4">NIH 2624 / FGSC A1156</strain>
    </source>
</reference>
<dbReference type="PANTHER" id="PTHR10302">
    <property type="entry name" value="SINGLE-STRANDED DNA-BINDING PROTEIN"/>
    <property type="match status" value="1"/>
</dbReference>
<dbReference type="AlphaFoldDB" id="Q0CD97"/>
<dbReference type="VEuPathDB" id="FungiDB:ATEG_08337"/>
<gene>
    <name evidence="3" type="ORF">ATEG_08337</name>
</gene>
<dbReference type="GeneID" id="4353189"/>
<dbReference type="eggNOG" id="ENOG502S0M8">
    <property type="taxonomic scope" value="Eukaryota"/>
</dbReference>
<dbReference type="InterPro" id="IPR000424">
    <property type="entry name" value="Primosome_PriB/ssb"/>
</dbReference>
<sequence length="148" mass="16168">MSTFAASLRPFARAAPHTLSARSFSSSASRSVARMIITGRLAAEPELQATSTGQDVIKYAVGSSYGPRDNRQTSWFRVSSFQPEGPQRDHLLSLPKGTLVYVEGDASMRQWQDAEGKKQSSLSIVQRTLEVLKRPSTATSEDPTVSSY</sequence>
<evidence type="ECO:0000256" key="1">
    <source>
        <dbReference type="ARBA" id="ARBA00023125"/>
    </source>
</evidence>